<name>A0A1G7Y0X7_9FLAO</name>
<dbReference type="PANTHER" id="PTHR23407:SF11">
    <property type="entry name" value="CHROMOSOME UNDETERMINED SCAFFOLD_24, WHOLE GENOME SHOTGUN SEQUENCE"/>
    <property type="match status" value="1"/>
</dbReference>
<keyword evidence="4" id="KW-1185">Reference proteome</keyword>
<dbReference type="GO" id="GO:0005524">
    <property type="term" value="F:ATP binding"/>
    <property type="evidence" value="ECO:0007669"/>
    <property type="project" value="UniProtKB-KW"/>
</dbReference>
<reference evidence="3 4" key="1">
    <citation type="submission" date="2016-10" db="EMBL/GenBank/DDBJ databases">
        <authorList>
            <person name="de Groot N.N."/>
        </authorList>
    </citation>
    <scope>NUCLEOTIDE SEQUENCE [LARGE SCALE GENOMIC DNA]</scope>
    <source>
        <strain evidence="3 4">DSM 19803</strain>
    </source>
</reference>
<dbReference type="RefSeq" id="WP_093368412.1">
    <property type="nucleotide sequence ID" value="NZ_FNCW01000010.1"/>
</dbReference>
<keyword evidence="2" id="KW-0479">Metal-binding</keyword>
<dbReference type="AlphaFoldDB" id="A0A1G7Y0X7"/>
<feature type="binding site" evidence="1">
    <location>
        <begin position="3"/>
        <end position="7"/>
    </location>
    <ligand>
        <name>ATP</name>
        <dbReference type="ChEBI" id="CHEBI:30616"/>
    </ligand>
</feature>
<evidence type="ECO:0000313" key="3">
    <source>
        <dbReference type="EMBL" id="SDG90044.1"/>
    </source>
</evidence>
<dbReference type="InterPro" id="IPR037171">
    <property type="entry name" value="NagB/RpiA_transferase-like"/>
</dbReference>
<dbReference type="InterPro" id="IPR024185">
    <property type="entry name" value="FTHF_cligase-like_sf"/>
</dbReference>
<evidence type="ECO:0000256" key="2">
    <source>
        <dbReference type="RuleBase" id="RU361279"/>
    </source>
</evidence>
<proteinExistence type="inferred from homology"/>
<dbReference type="EMBL" id="FNCW01000010">
    <property type="protein sequence ID" value="SDG90044.1"/>
    <property type="molecule type" value="Genomic_DNA"/>
</dbReference>
<sequence length="185" mass="21522">MHKSELRHTYKALRENLSASEIDKMSLQIANQSLKLDIWKFEFYHIFLSITKHKEINTEYLLQIIFGKDGNAVIPKVKGAELEHYLLTDSTKLKISNWDIPEPEKGIKIQPEQIDVVFMPLLAYDRSGNRIGYGKGFYDKFLSRCRPETLKIGLSFFEPEAENIEVSEHDINLDYCVTPNTIHKF</sequence>
<gene>
    <name evidence="3" type="ORF">SAMN04488027_11065</name>
</gene>
<comment type="cofactor">
    <cofactor evidence="2">
        <name>Mg(2+)</name>
        <dbReference type="ChEBI" id="CHEBI:18420"/>
    </cofactor>
</comment>
<dbReference type="EC" id="6.3.3.2" evidence="2"/>
<comment type="similarity">
    <text evidence="2">Belongs to the 5-formyltetrahydrofolate cyclo-ligase family.</text>
</comment>
<organism evidence="3 4">
    <name type="scientific">Psychroflexus sediminis</name>
    <dbReference type="NCBI Taxonomy" id="470826"/>
    <lineage>
        <taxon>Bacteria</taxon>
        <taxon>Pseudomonadati</taxon>
        <taxon>Bacteroidota</taxon>
        <taxon>Flavobacteriia</taxon>
        <taxon>Flavobacteriales</taxon>
        <taxon>Flavobacteriaceae</taxon>
        <taxon>Psychroflexus</taxon>
    </lineage>
</organism>
<keyword evidence="2" id="KW-0460">Magnesium</keyword>
<dbReference type="OrthoDB" id="9801938at2"/>
<dbReference type="SUPFAM" id="SSF100950">
    <property type="entry name" value="NagB/RpiA/CoA transferase-like"/>
    <property type="match status" value="1"/>
</dbReference>
<evidence type="ECO:0000256" key="1">
    <source>
        <dbReference type="PIRSR" id="PIRSR006806-1"/>
    </source>
</evidence>
<accession>A0A1G7Y0X7</accession>
<dbReference type="GO" id="GO:0009396">
    <property type="term" value="P:folic acid-containing compound biosynthetic process"/>
    <property type="evidence" value="ECO:0007669"/>
    <property type="project" value="TreeGrafter"/>
</dbReference>
<dbReference type="Pfam" id="PF01812">
    <property type="entry name" value="5-FTHF_cyc-lig"/>
    <property type="match status" value="1"/>
</dbReference>
<dbReference type="GO" id="GO:0046872">
    <property type="term" value="F:metal ion binding"/>
    <property type="evidence" value="ECO:0007669"/>
    <property type="project" value="UniProtKB-KW"/>
</dbReference>
<dbReference type="PIRSF" id="PIRSF006806">
    <property type="entry name" value="FTHF_cligase"/>
    <property type="match status" value="1"/>
</dbReference>
<evidence type="ECO:0000313" key="4">
    <source>
        <dbReference type="Proteomes" id="UP000199296"/>
    </source>
</evidence>
<dbReference type="InterPro" id="IPR002698">
    <property type="entry name" value="FTHF_cligase"/>
</dbReference>
<dbReference type="GO" id="GO:0035999">
    <property type="term" value="P:tetrahydrofolate interconversion"/>
    <property type="evidence" value="ECO:0007669"/>
    <property type="project" value="TreeGrafter"/>
</dbReference>
<keyword evidence="3" id="KW-0436">Ligase</keyword>
<dbReference type="Proteomes" id="UP000199296">
    <property type="component" value="Unassembled WGS sequence"/>
</dbReference>
<dbReference type="STRING" id="470826.SAMN04488027_11065"/>
<comment type="catalytic activity">
    <reaction evidence="2">
        <text>(6S)-5-formyl-5,6,7,8-tetrahydrofolate + ATP = (6R)-5,10-methenyltetrahydrofolate + ADP + phosphate</text>
        <dbReference type="Rhea" id="RHEA:10488"/>
        <dbReference type="ChEBI" id="CHEBI:30616"/>
        <dbReference type="ChEBI" id="CHEBI:43474"/>
        <dbReference type="ChEBI" id="CHEBI:57455"/>
        <dbReference type="ChEBI" id="CHEBI:57457"/>
        <dbReference type="ChEBI" id="CHEBI:456216"/>
        <dbReference type="EC" id="6.3.3.2"/>
    </reaction>
</comment>
<keyword evidence="1 2" id="KW-0547">Nucleotide-binding</keyword>
<keyword evidence="1 2" id="KW-0067">ATP-binding</keyword>
<dbReference type="PANTHER" id="PTHR23407">
    <property type="entry name" value="ATPASE INHIBITOR/5-FORMYLTETRAHYDROFOLATE CYCLO-LIGASE"/>
    <property type="match status" value="1"/>
</dbReference>
<feature type="binding site" evidence="1">
    <location>
        <position position="55"/>
    </location>
    <ligand>
        <name>substrate</name>
    </ligand>
</feature>
<dbReference type="GO" id="GO:0030272">
    <property type="term" value="F:5-formyltetrahydrofolate cyclo-ligase activity"/>
    <property type="evidence" value="ECO:0007669"/>
    <property type="project" value="UniProtKB-EC"/>
</dbReference>
<feature type="binding site" evidence="1">
    <location>
        <begin position="130"/>
        <end position="138"/>
    </location>
    <ligand>
        <name>ATP</name>
        <dbReference type="ChEBI" id="CHEBI:30616"/>
    </ligand>
</feature>
<protein>
    <recommendedName>
        <fullName evidence="2">5-formyltetrahydrofolate cyclo-ligase</fullName>
        <ecNumber evidence="2">6.3.3.2</ecNumber>
    </recommendedName>
</protein>
<feature type="binding site" evidence="1">
    <location>
        <position position="50"/>
    </location>
    <ligand>
        <name>substrate</name>
    </ligand>
</feature>
<dbReference type="Gene3D" id="3.40.50.10420">
    <property type="entry name" value="NagB/RpiA/CoA transferase-like"/>
    <property type="match status" value="1"/>
</dbReference>
<dbReference type="NCBIfam" id="TIGR02727">
    <property type="entry name" value="MTHFS_bact"/>
    <property type="match status" value="1"/>
</dbReference>